<dbReference type="GO" id="GO:0010494">
    <property type="term" value="C:cytoplasmic stress granule"/>
    <property type="evidence" value="ECO:0007669"/>
    <property type="project" value="TreeGrafter"/>
</dbReference>
<reference evidence="4" key="1">
    <citation type="submission" date="2022-12" db="EMBL/GenBank/DDBJ databases">
        <authorList>
            <person name="Brejova B."/>
        </authorList>
    </citation>
    <scope>NUCLEOTIDE SEQUENCE</scope>
</reference>
<dbReference type="GO" id="GO:0003723">
    <property type="term" value="F:RNA binding"/>
    <property type="evidence" value="ECO:0007669"/>
    <property type="project" value="UniProtKB-UniRule"/>
</dbReference>
<evidence type="ECO:0000259" key="3">
    <source>
        <dbReference type="PROSITE" id="PS50961"/>
    </source>
</evidence>
<keyword evidence="5" id="KW-1185">Reference proteome</keyword>
<dbReference type="OrthoDB" id="340227at2759"/>
<dbReference type="PROSITE" id="PS50961">
    <property type="entry name" value="HTH_LA"/>
    <property type="match status" value="1"/>
</dbReference>
<dbReference type="SMART" id="SM00715">
    <property type="entry name" value="LA"/>
    <property type="match status" value="1"/>
</dbReference>
<evidence type="ECO:0000313" key="4">
    <source>
        <dbReference type="EMBL" id="CAI5758195.1"/>
    </source>
</evidence>
<dbReference type="SUPFAM" id="SSF46785">
    <property type="entry name" value="Winged helix' DNA-binding domain"/>
    <property type="match status" value="1"/>
</dbReference>
<dbReference type="PANTHER" id="PTHR22792">
    <property type="entry name" value="LUPUS LA PROTEIN-RELATED"/>
    <property type="match status" value="1"/>
</dbReference>
<dbReference type="AlphaFoldDB" id="A0A9W4TVJ3"/>
<dbReference type="GO" id="GO:0005829">
    <property type="term" value="C:cytosol"/>
    <property type="evidence" value="ECO:0007669"/>
    <property type="project" value="TreeGrafter"/>
</dbReference>
<protein>
    <recommendedName>
        <fullName evidence="3">HTH La-type RNA-binding domain-containing protein</fullName>
    </recommendedName>
</protein>
<proteinExistence type="predicted"/>
<gene>
    <name evidence="4" type="ORF">CANVERA_P2708</name>
</gene>
<evidence type="ECO:0000256" key="1">
    <source>
        <dbReference type="ARBA" id="ARBA00022884"/>
    </source>
</evidence>
<dbReference type="Gene3D" id="1.10.10.10">
    <property type="entry name" value="Winged helix-like DNA-binding domain superfamily/Winged helix DNA-binding domain"/>
    <property type="match status" value="1"/>
</dbReference>
<name>A0A9W4TVJ3_9ASCO</name>
<dbReference type="InterPro" id="IPR006630">
    <property type="entry name" value="La_HTH"/>
</dbReference>
<dbReference type="EMBL" id="CANTUO010000002">
    <property type="protein sequence ID" value="CAI5758195.1"/>
    <property type="molecule type" value="Genomic_DNA"/>
</dbReference>
<dbReference type="InterPro" id="IPR036390">
    <property type="entry name" value="WH_DNA-bd_sf"/>
</dbReference>
<evidence type="ECO:0000313" key="5">
    <source>
        <dbReference type="Proteomes" id="UP001152885"/>
    </source>
</evidence>
<accession>A0A9W4TVJ3</accession>
<organism evidence="4 5">
    <name type="scientific">Candida verbasci</name>
    <dbReference type="NCBI Taxonomy" id="1227364"/>
    <lineage>
        <taxon>Eukaryota</taxon>
        <taxon>Fungi</taxon>
        <taxon>Dikarya</taxon>
        <taxon>Ascomycota</taxon>
        <taxon>Saccharomycotina</taxon>
        <taxon>Pichiomycetes</taxon>
        <taxon>Debaryomycetaceae</taxon>
        <taxon>Candida/Lodderomyces clade</taxon>
        <taxon>Candida</taxon>
    </lineage>
</organism>
<sequence>MSQFKRLLPAPPPIENAWISNQLIDIKQEEDNVDVEVELVQEQEQPSLDQSKLKLKSLNKTYYKNTIKSSNSSQIETQPDSPEELVSVGKNIKIKKPKFPKNRSNDHYSNYQHQNNIPIILNSPQLPELPHPIPIPIYNPMPSLLLSPQSEPENEFEPVISPSKKNLIKKQLEYYFSIENLCKDLYLRFKLMNKIDGSIDLKMLINFNKIKRLTNNGQNFKILIEVIKTIPFLKLINDDNAVIFDDWEKWIIK</sequence>
<dbReference type="Pfam" id="PF05383">
    <property type="entry name" value="La"/>
    <property type="match status" value="1"/>
</dbReference>
<evidence type="ECO:0000256" key="2">
    <source>
        <dbReference type="PROSITE-ProRule" id="PRU00332"/>
    </source>
</evidence>
<dbReference type="GO" id="GO:0045727">
    <property type="term" value="P:positive regulation of translation"/>
    <property type="evidence" value="ECO:0007669"/>
    <property type="project" value="TreeGrafter"/>
</dbReference>
<keyword evidence="1 2" id="KW-0694">RNA-binding</keyword>
<dbReference type="Proteomes" id="UP001152885">
    <property type="component" value="Unassembled WGS sequence"/>
</dbReference>
<dbReference type="InterPro" id="IPR036388">
    <property type="entry name" value="WH-like_DNA-bd_sf"/>
</dbReference>
<dbReference type="InterPro" id="IPR045180">
    <property type="entry name" value="La_dom_prot"/>
</dbReference>
<feature type="domain" description="HTH La-type RNA-binding" evidence="3">
    <location>
        <begin position="158"/>
        <end position="253"/>
    </location>
</feature>
<comment type="caution">
    <text evidence="4">The sequence shown here is derived from an EMBL/GenBank/DDBJ whole genome shotgun (WGS) entry which is preliminary data.</text>
</comment>
<dbReference type="CDD" id="cd07323">
    <property type="entry name" value="LAM"/>
    <property type="match status" value="1"/>
</dbReference>
<dbReference type="PANTHER" id="PTHR22792:SF132">
    <property type="entry name" value="LA-RELATED PROTEIN 1"/>
    <property type="match status" value="1"/>
</dbReference>